<organism evidence="3 4">
    <name type="scientific">Sinosporangium album</name>
    <dbReference type="NCBI Taxonomy" id="504805"/>
    <lineage>
        <taxon>Bacteria</taxon>
        <taxon>Bacillati</taxon>
        <taxon>Actinomycetota</taxon>
        <taxon>Actinomycetes</taxon>
        <taxon>Streptosporangiales</taxon>
        <taxon>Streptosporangiaceae</taxon>
        <taxon>Sinosporangium</taxon>
    </lineage>
</organism>
<protein>
    <submittedName>
        <fullName evidence="3">Uncharacterized protein</fullName>
    </submittedName>
</protein>
<sequence>MTAPRAIPCVLVVASLALTGCTAETVQPPRGESSAGGVIGGDGSGVTAPPTPTGLDPVGYRRELEAAVGPVRDSLESLADAKTRKTLRKRLDGASDALRDAGGRLQALTPPAGTEAAHIAYVTQLAALSSGLDTVELSVGAGSVCTASSVMTALGEAGDIKDLDRAGEDLARLGDYPADAVTVKIPGRQSRRWSNGRFLRSESRTGRGSLKIDNGSSYDAVVTVIRGKKKAFSVYVRKKKKFTVSGVRDGKYKIYFTQGQDWQSKARAFGRMCSFQLFGSSLRFKTRYTSTHVRWNNWTITLHGVRGGTIRTKNVDPDDFPD</sequence>
<dbReference type="Proteomes" id="UP000198923">
    <property type="component" value="Unassembled WGS sequence"/>
</dbReference>
<reference evidence="3 4" key="1">
    <citation type="submission" date="2016-10" db="EMBL/GenBank/DDBJ databases">
        <authorList>
            <person name="de Groot N.N."/>
        </authorList>
    </citation>
    <scope>NUCLEOTIDE SEQUENCE [LARGE SCALE GENOMIC DNA]</scope>
    <source>
        <strain evidence="3 4">CPCC 201354</strain>
    </source>
</reference>
<name>A0A1G8E0R4_9ACTN</name>
<evidence type="ECO:0000313" key="4">
    <source>
        <dbReference type="Proteomes" id="UP000198923"/>
    </source>
</evidence>
<evidence type="ECO:0000313" key="3">
    <source>
        <dbReference type="EMBL" id="SDH63562.1"/>
    </source>
</evidence>
<evidence type="ECO:0000256" key="1">
    <source>
        <dbReference type="SAM" id="MobiDB-lite"/>
    </source>
</evidence>
<feature type="chain" id="PRO_5011643820" evidence="2">
    <location>
        <begin position="24"/>
        <end position="322"/>
    </location>
</feature>
<feature type="signal peptide" evidence="2">
    <location>
        <begin position="1"/>
        <end position="23"/>
    </location>
</feature>
<proteinExistence type="predicted"/>
<dbReference type="EMBL" id="FNCN01000019">
    <property type="protein sequence ID" value="SDH63562.1"/>
    <property type="molecule type" value="Genomic_DNA"/>
</dbReference>
<accession>A0A1G8E0R4</accession>
<feature type="region of interest" description="Disordered" evidence="1">
    <location>
        <begin position="25"/>
        <end position="58"/>
    </location>
</feature>
<keyword evidence="4" id="KW-1185">Reference proteome</keyword>
<dbReference type="AlphaFoldDB" id="A0A1G8E0R4"/>
<gene>
    <name evidence="3" type="ORF">SAMN05421505_11971</name>
</gene>
<dbReference type="PROSITE" id="PS51257">
    <property type="entry name" value="PROKAR_LIPOPROTEIN"/>
    <property type="match status" value="1"/>
</dbReference>
<keyword evidence="2" id="KW-0732">Signal</keyword>
<dbReference type="OrthoDB" id="3680722at2"/>
<dbReference type="RefSeq" id="WP_093172002.1">
    <property type="nucleotide sequence ID" value="NZ_FNCN01000019.1"/>
</dbReference>
<evidence type="ECO:0000256" key="2">
    <source>
        <dbReference type="SAM" id="SignalP"/>
    </source>
</evidence>